<dbReference type="OrthoDB" id="7345863at2"/>
<evidence type="ECO:0008006" key="3">
    <source>
        <dbReference type="Google" id="ProtNLM"/>
    </source>
</evidence>
<evidence type="ECO:0000313" key="1">
    <source>
        <dbReference type="EMBL" id="RLK11072.1"/>
    </source>
</evidence>
<dbReference type="STRING" id="981384.GCA_000192475_01934"/>
<evidence type="ECO:0000313" key="2">
    <source>
        <dbReference type="Proteomes" id="UP000271700"/>
    </source>
</evidence>
<reference evidence="1 2" key="1">
    <citation type="submission" date="2018-10" db="EMBL/GenBank/DDBJ databases">
        <title>Genomic Encyclopedia of Archaeal and Bacterial Type Strains, Phase II (KMG-II): from individual species to whole genera.</title>
        <authorList>
            <person name="Goeker M."/>
        </authorList>
    </citation>
    <scope>NUCLEOTIDE SEQUENCE [LARGE SCALE GENOMIC DNA]</scope>
    <source>
        <strain evidence="1 2">DSM 29317</strain>
    </source>
</reference>
<organism evidence="1 2">
    <name type="scientific">Ruegeria conchae</name>
    <dbReference type="NCBI Taxonomy" id="981384"/>
    <lineage>
        <taxon>Bacteria</taxon>
        <taxon>Pseudomonadati</taxon>
        <taxon>Pseudomonadota</taxon>
        <taxon>Alphaproteobacteria</taxon>
        <taxon>Rhodobacterales</taxon>
        <taxon>Roseobacteraceae</taxon>
        <taxon>Ruegeria</taxon>
    </lineage>
</organism>
<proteinExistence type="predicted"/>
<comment type="caution">
    <text evidence="1">The sequence shown here is derived from an EMBL/GenBank/DDBJ whole genome shotgun (WGS) entry which is preliminary data.</text>
</comment>
<dbReference type="Gene3D" id="2.60.120.620">
    <property type="entry name" value="q2cbj1_9rhob like domain"/>
    <property type="match status" value="1"/>
</dbReference>
<dbReference type="AlphaFoldDB" id="A0A497ZTG9"/>
<dbReference type="Proteomes" id="UP000271700">
    <property type="component" value="Unassembled WGS sequence"/>
</dbReference>
<keyword evidence="2" id="KW-1185">Reference proteome</keyword>
<name>A0A497ZTG9_9RHOB</name>
<sequence length="261" mass="28645">MVDAFYNRGWVRFSHDAALAQWVAQVLPTARKAIDDPLHSIWHDCEGTWFIGVDALENDAQGRVEGSPALSGAAIEFAQQQFGAIDLHKAQVSVIYPGYPQPRRGESEAAARYRANRDAAHVDGLKPSGPDRRRHVDEPHAWILGIPLTEASCDASPMVVWDGSHKILGAAFRNALKDVSSGELANTDITDTYQAARLEVFQNCRRIELPARPGEAYLLHRHCLHGVAPWGADAVAGPDGRMIAYFRPELPGGVAQWLETP</sequence>
<dbReference type="RefSeq" id="WP_010442015.1">
    <property type="nucleotide sequence ID" value="NZ_AEYW01000013.1"/>
</dbReference>
<gene>
    <name evidence="1" type="ORF">CLV75_1063</name>
</gene>
<accession>A0A497ZTG9</accession>
<dbReference type="EMBL" id="RCCT01000001">
    <property type="protein sequence ID" value="RLK11072.1"/>
    <property type="molecule type" value="Genomic_DNA"/>
</dbReference>
<protein>
    <recommendedName>
        <fullName evidence="3">Phytanoyl-CoA dioxygenase PhyH</fullName>
    </recommendedName>
</protein>
<dbReference type="SUPFAM" id="SSF51197">
    <property type="entry name" value="Clavaminate synthase-like"/>
    <property type="match status" value="1"/>
</dbReference>